<reference evidence="2" key="1">
    <citation type="submission" date="2016-01" db="EMBL/GenBank/DDBJ databases">
        <authorList>
            <person name="Regsiter A."/>
            <person name="william w."/>
        </authorList>
    </citation>
    <scope>NUCLEOTIDE SEQUENCE [LARGE SCALE GENOMIC DNA]</scope>
    <source>
        <strain evidence="2">CFBP 6623</strain>
    </source>
</reference>
<protein>
    <submittedName>
        <fullName evidence="1">Uncharacterized protein</fullName>
    </submittedName>
</protein>
<dbReference type="AlphaFoldDB" id="A0A1S7PK33"/>
<evidence type="ECO:0000313" key="2">
    <source>
        <dbReference type="Proteomes" id="UP000191988"/>
    </source>
</evidence>
<keyword evidence="2" id="KW-1185">Reference proteome</keyword>
<proteinExistence type="predicted"/>
<sequence length="65" mass="7393">MFPQSRQTRELRKQWFRRDPASENAVFPQERLLVIGDSAENFRLRGTASGFLLLLGLAGNVFGIL</sequence>
<evidence type="ECO:0000313" key="1">
    <source>
        <dbReference type="EMBL" id="CUX22358.1"/>
    </source>
</evidence>
<dbReference type="Proteomes" id="UP000191988">
    <property type="component" value="Unassembled WGS sequence"/>
</dbReference>
<organism evidence="1 2">
    <name type="scientific">Agrobacterium tomkonis CFBP 6623</name>
    <dbReference type="NCBI Taxonomy" id="1183432"/>
    <lineage>
        <taxon>Bacteria</taxon>
        <taxon>Pseudomonadati</taxon>
        <taxon>Pseudomonadota</taxon>
        <taxon>Alphaproteobacteria</taxon>
        <taxon>Hyphomicrobiales</taxon>
        <taxon>Rhizobiaceae</taxon>
        <taxon>Rhizobium/Agrobacterium group</taxon>
        <taxon>Agrobacterium</taxon>
        <taxon>Agrobacterium tumefaciens complex</taxon>
    </lineage>
</organism>
<dbReference type="STRING" id="1183432.AGR3A_Cc260163"/>
<name>A0A1S7PK33_9HYPH</name>
<accession>A0A1S7PK33</accession>
<dbReference type="EMBL" id="FBWK01000019">
    <property type="protein sequence ID" value="CUX22358.1"/>
    <property type="molecule type" value="Genomic_DNA"/>
</dbReference>
<gene>
    <name evidence="1" type="ORF">AGR3A_Cc260163</name>
</gene>